<keyword evidence="1" id="KW-0472">Membrane</keyword>
<dbReference type="Proteomes" id="UP001551695">
    <property type="component" value="Unassembled WGS sequence"/>
</dbReference>
<dbReference type="RefSeq" id="WP_355083458.1">
    <property type="nucleotide sequence ID" value="NZ_JBEXKW010000003.1"/>
</dbReference>
<dbReference type="EMBL" id="JBFAKC010000001">
    <property type="protein sequence ID" value="MEV0705997.1"/>
    <property type="molecule type" value="Genomic_DNA"/>
</dbReference>
<keyword evidence="1" id="KW-0812">Transmembrane</keyword>
<evidence type="ECO:0000313" key="3">
    <source>
        <dbReference type="Proteomes" id="UP001551695"/>
    </source>
</evidence>
<reference evidence="2 3" key="1">
    <citation type="submission" date="2024-06" db="EMBL/GenBank/DDBJ databases">
        <title>The Natural Products Discovery Center: Release of the First 8490 Sequenced Strains for Exploring Actinobacteria Biosynthetic Diversity.</title>
        <authorList>
            <person name="Kalkreuter E."/>
            <person name="Kautsar S.A."/>
            <person name="Yang D."/>
            <person name="Bader C.D."/>
            <person name="Teijaro C.N."/>
            <person name="Fluegel L."/>
            <person name="Davis C.M."/>
            <person name="Simpson J.R."/>
            <person name="Lauterbach L."/>
            <person name="Steele A.D."/>
            <person name="Gui C."/>
            <person name="Meng S."/>
            <person name="Li G."/>
            <person name="Viehrig K."/>
            <person name="Ye F."/>
            <person name="Su P."/>
            <person name="Kiefer A.F."/>
            <person name="Nichols A."/>
            <person name="Cepeda A.J."/>
            <person name="Yan W."/>
            <person name="Fan B."/>
            <person name="Jiang Y."/>
            <person name="Adhikari A."/>
            <person name="Zheng C.-J."/>
            <person name="Schuster L."/>
            <person name="Cowan T.M."/>
            <person name="Smanski M.J."/>
            <person name="Chevrette M.G."/>
            <person name="De Carvalho L.P.S."/>
            <person name="Shen B."/>
        </authorList>
    </citation>
    <scope>NUCLEOTIDE SEQUENCE [LARGE SCALE GENOMIC DNA]</scope>
    <source>
        <strain evidence="2 3">NPDC050403</strain>
    </source>
</reference>
<evidence type="ECO:0000313" key="2">
    <source>
        <dbReference type="EMBL" id="MEV0705997.1"/>
    </source>
</evidence>
<keyword evidence="1" id="KW-1133">Transmembrane helix</keyword>
<keyword evidence="3" id="KW-1185">Reference proteome</keyword>
<gene>
    <name evidence="2" type="ORF">AB0I48_00350</name>
</gene>
<sequence length="116" mass="12773">MALRQLTEQFDRDGGTRVFGEPYETEDGTTIVTVSRIRAKRKAEGAAHQTATPVGVFVVHDGEVTWKSADDGTRIALFGELIGLVSAVLMLVVFLRRPPWPDLSARVMTVIGKPHR</sequence>
<evidence type="ECO:0008006" key="4">
    <source>
        <dbReference type="Google" id="ProtNLM"/>
    </source>
</evidence>
<evidence type="ECO:0000256" key="1">
    <source>
        <dbReference type="SAM" id="Phobius"/>
    </source>
</evidence>
<organism evidence="2 3">
    <name type="scientific">Nocardia aurea</name>
    <dbReference type="NCBI Taxonomy" id="2144174"/>
    <lineage>
        <taxon>Bacteria</taxon>
        <taxon>Bacillati</taxon>
        <taxon>Actinomycetota</taxon>
        <taxon>Actinomycetes</taxon>
        <taxon>Mycobacteriales</taxon>
        <taxon>Nocardiaceae</taxon>
        <taxon>Nocardia</taxon>
    </lineage>
</organism>
<name>A0ABV3FKR0_9NOCA</name>
<comment type="caution">
    <text evidence="2">The sequence shown here is derived from an EMBL/GenBank/DDBJ whole genome shotgun (WGS) entry which is preliminary data.</text>
</comment>
<accession>A0ABV3FKR0</accession>
<feature type="transmembrane region" description="Helical" evidence="1">
    <location>
        <begin position="75"/>
        <end position="95"/>
    </location>
</feature>
<proteinExistence type="predicted"/>
<protein>
    <recommendedName>
        <fullName evidence="4">DUF3592 domain-containing protein</fullName>
    </recommendedName>
</protein>